<organism evidence="2 3">
    <name type="scientific">Ciona intestinalis</name>
    <name type="common">Transparent sea squirt</name>
    <name type="synonym">Ascidia intestinalis</name>
    <dbReference type="NCBI Taxonomy" id="7719"/>
    <lineage>
        <taxon>Eukaryota</taxon>
        <taxon>Metazoa</taxon>
        <taxon>Chordata</taxon>
        <taxon>Tunicata</taxon>
        <taxon>Ascidiacea</taxon>
        <taxon>Phlebobranchia</taxon>
        <taxon>Cionidae</taxon>
        <taxon>Ciona</taxon>
    </lineage>
</organism>
<feature type="compositionally biased region" description="Acidic residues" evidence="1">
    <location>
        <begin position="97"/>
        <end position="109"/>
    </location>
</feature>
<name>F6VK70_CIOIN</name>
<reference evidence="3" key="1">
    <citation type="journal article" date="2002" name="Science">
        <title>The draft genome of Ciona intestinalis: insights into chordate and vertebrate origins.</title>
        <authorList>
            <person name="Dehal P."/>
            <person name="Satou Y."/>
            <person name="Campbell R.K."/>
            <person name="Chapman J."/>
            <person name="Degnan B."/>
            <person name="De Tomaso A."/>
            <person name="Davidson B."/>
            <person name="Di Gregorio A."/>
            <person name="Gelpke M."/>
            <person name="Goodstein D.M."/>
            <person name="Harafuji N."/>
            <person name="Hastings K.E."/>
            <person name="Ho I."/>
            <person name="Hotta K."/>
            <person name="Huang W."/>
            <person name="Kawashima T."/>
            <person name="Lemaire P."/>
            <person name="Martinez D."/>
            <person name="Meinertzhagen I.A."/>
            <person name="Necula S."/>
            <person name="Nonaka M."/>
            <person name="Putnam N."/>
            <person name="Rash S."/>
            <person name="Saiga H."/>
            <person name="Satake M."/>
            <person name="Terry A."/>
            <person name="Yamada L."/>
            <person name="Wang H.G."/>
            <person name="Awazu S."/>
            <person name="Azumi K."/>
            <person name="Boore J."/>
            <person name="Branno M."/>
            <person name="Chin-Bow S."/>
            <person name="DeSantis R."/>
            <person name="Doyle S."/>
            <person name="Francino P."/>
            <person name="Keys D.N."/>
            <person name="Haga S."/>
            <person name="Hayashi H."/>
            <person name="Hino K."/>
            <person name="Imai K.S."/>
            <person name="Inaba K."/>
            <person name="Kano S."/>
            <person name="Kobayashi K."/>
            <person name="Kobayashi M."/>
            <person name="Lee B.I."/>
            <person name="Makabe K.W."/>
            <person name="Manohar C."/>
            <person name="Matassi G."/>
            <person name="Medina M."/>
            <person name="Mochizuki Y."/>
            <person name="Mount S."/>
            <person name="Morishita T."/>
            <person name="Miura S."/>
            <person name="Nakayama A."/>
            <person name="Nishizaka S."/>
            <person name="Nomoto H."/>
            <person name="Ohta F."/>
            <person name="Oishi K."/>
            <person name="Rigoutsos I."/>
            <person name="Sano M."/>
            <person name="Sasaki A."/>
            <person name="Sasakura Y."/>
            <person name="Shoguchi E."/>
            <person name="Shin-i T."/>
            <person name="Spagnuolo A."/>
            <person name="Stainier D."/>
            <person name="Suzuki M.M."/>
            <person name="Tassy O."/>
            <person name="Takatori N."/>
            <person name="Tokuoka M."/>
            <person name="Yagi K."/>
            <person name="Yoshizaki F."/>
            <person name="Wada S."/>
            <person name="Zhang C."/>
            <person name="Hyatt P.D."/>
            <person name="Larimer F."/>
            <person name="Detter C."/>
            <person name="Doggett N."/>
            <person name="Glavina T."/>
            <person name="Hawkins T."/>
            <person name="Richardson P."/>
            <person name="Lucas S."/>
            <person name="Kohara Y."/>
            <person name="Levine M."/>
            <person name="Satoh N."/>
            <person name="Rokhsar D.S."/>
        </authorList>
    </citation>
    <scope>NUCLEOTIDE SEQUENCE [LARGE SCALE GENOMIC DNA]</scope>
</reference>
<gene>
    <name evidence="2" type="primary">LOC100180670</name>
</gene>
<feature type="compositionally biased region" description="Basic and acidic residues" evidence="1">
    <location>
        <begin position="1"/>
        <end position="69"/>
    </location>
</feature>
<feature type="compositionally biased region" description="Basic and acidic residues" evidence="1">
    <location>
        <begin position="78"/>
        <end position="94"/>
    </location>
</feature>
<dbReference type="KEGG" id="cin:100180670"/>
<dbReference type="HOGENOM" id="CLU_953021_0_0_1"/>
<dbReference type="Ensembl" id="ENSCINT00000027057.2">
    <property type="protein sequence ID" value="ENSCINP00000026811.2"/>
    <property type="gene ID" value="ENSCING00000014952.2"/>
</dbReference>
<reference evidence="2" key="3">
    <citation type="submission" date="2025-09" db="UniProtKB">
        <authorList>
            <consortium name="Ensembl"/>
        </authorList>
    </citation>
    <scope>IDENTIFICATION</scope>
</reference>
<evidence type="ECO:0000313" key="3">
    <source>
        <dbReference type="Proteomes" id="UP000008144"/>
    </source>
</evidence>
<feature type="region of interest" description="Disordered" evidence="1">
    <location>
        <begin position="197"/>
        <end position="274"/>
    </location>
</feature>
<dbReference type="AlphaFoldDB" id="F6VK70"/>
<proteinExistence type="predicted"/>
<feature type="region of interest" description="Disordered" evidence="1">
    <location>
        <begin position="1"/>
        <end position="131"/>
    </location>
</feature>
<dbReference type="GeneID" id="100180670"/>
<dbReference type="OrthoDB" id="10255512at2759"/>
<evidence type="ECO:0000313" key="2">
    <source>
        <dbReference type="Ensembl" id="ENSCINP00000026811.2"/>
    </source>
</evidence>
<feature type="compositionally biased region" description="Basic and acidic residues" evidence="1">
    <location>
        <begin position="246"/>
        <end position="260"/>
    </location>
</feature>
<keyword evidence="3" id="KW-1185">Reference proteome</keyword>
<accession>A0A1W5BK38</accession>
<reference evidence="2" key="2">
    <citation type="submission" date="2025-08" db="UniProtKB">
        <authorList>
            <consortium name="Ensembl"/>
        </authorList>
    </citation>
    <scope>IDENTIFICATION</scope>
</reference>
<dbReference type="Proteomes" id="UP000008144">
    <property type="component" value="Unassembled WGS sequence"/>
</dbReference>
<sequence length="292" mass="34090">MLEEMKYEKQKDNVQEEKLQEEKQQEEKQQEEKQQEEKLQEEKQQEEKQKENKQEEHKIEIALIEKETEQNVQQEELQQEKSQQEELQQEKSQQEESQQEESQQEESQQEEFPPPPLFLLDGEFPVMGNGTKLDDLEYESVSLPSNGGSITTIQQNIDESAKLDRNANTFPKQESPLTETDKTAIEIEKLHAQIRRMRNSQKKKEKSQNRNTWHPGSLVFVPKNTNTTHKDIEVAPTTGIELSNDGEIKRNKQKPNKETTNEQPAPRGRPTLPSYYKKFLGVNAFTAGEEKK</sequence>
<evidence type="ECO:0000256" key="1">
    <source>
        <dbReference type="SAM" id="MobiDB-lite"/>
    </source>
</evidence>
<protein>
    <submittedName>
        <fullName evidence="2">SUN domain-containing protein 2-like</fullName>
    </submittedName>
</protein>
<dbReference type="InParanoid" id="F6VK70"/>
<accession>F6VK70</accession>